<dbReference type="Proteomes" id="UP000765509">
    <property type="component" value="Unassembled WGS sequence"/>
</dbReference>
<evidence type="ECO:0000313" key="2">
    <source>
        <dbReference type="Proteomes" id="UP000765509"/>
    </source>
</evidence>
<evidence type="ECO:0000313" key="1">
    <source>
        <dbReference type="EMBL" id="MBW0593691.1"/>
    </source>
</evidence>
<gene>
    <name evidence="1" type="ORF">O181_133406</name>
</gene>
<sequence>MLKWPKRAISHKINKTPKWPYIQFPSRTTIRRAKAQHTMVRPKKIQGHMLRQFQDYWGKDPLEYVSKKISAKERKGPTSEGVHGIQFGIKAKAMPQKEGLTGSKEEKAYFEVERTYPS</sequence>
<reference evidence="1" key="1">
    <citation type="submission" date="2021-03" db="EMBL/GenBank/DDBJ databases">
        <title>Draft genome sequence of rust myrtle Austropuccinia psidii MF-1, a brazilian biotype.</title>
        <authorList>
            <person name="Quecine M.C."/>
            <person name="Pachon D.M.R."/>
            <person name="Bonatelli M.L."/>
            <person name="Correr F.H."/>
            <person name="Franceschini L.M."/>
            <person name="Leite T.F."/>
            <person name="Margarido G.R.A."/>
            <person name="Almeida C.A."/>
            <person name="Ferrarezi J.A."/>
            <person name="Labate C.A."/>
        </authorList>
    </citation>
    <scope>NUCLEOTIDE SEQUENCE</scope>
    <source>
        <strain evidence="1">MF-1</strain>
    </source>
</reference>
<comment type="caution">
    <text evidence="1">The sequence shown here is derived from an EMBL/GenBank/DDBJ whole genome shotgun (WGS) entry which is preliminary data.</text>
</comment>
<name>A0A9Q3QC12_9BASI</name>
<proteinExistence type="predicted"/>
<dbReference type="AlphaFoldDB" id="A0A9Q3QC12"/>
<keyword evidence="2" id="KW-1185">Reference proteome</keyword>
<protein>
    <submittedName>
        <fullName evidence="1">Uncharacterized protein</fullName>
    </submittedName>
</protein>
<organism evidence="1 2">
    <name type="scientific">Austropuccinia psidii MF-1</name>
    <dbReference type="NCBI Taxonomy" id="1389203"/>
    <lineage>
        <taxon>Eukaryota</taxon>
        <taxon>Fungi</taxon>
        <taxon>Dikarya</taxon>
        <taxon>Basidiomycota</taxon>
        <taxon>Pucciniomycotina</taxon>
        <taxon>Pucciniomycetes</taxon>
        <taxon>Pucciniales</taxon>
        <taxon>Sphaerophragmiaceae</taxon>
        <taxon>Austropuccinia</taxon>
    </lineage>
</organism>
<accession>A0A9Q3QC12</accession>
<dbReference type="EMBL" id="AVOT02156069">
    <property type="protein sequence ID" value="MBW0593691.1"/>
    <property type="molecule type" value="Genomic_DNA"/>
</dbReference>